<evidence type="ECO:0000313" key="4">
    <source>
        <dbReference type="EMBL" id="KAE8725959.1"/>
    </source>
</evidence>
<dbReference type="PANTHER" id="PTHR12654">
    <property type="entry name" value="BILE ACID BETA-GLUCOSIDASE-RELATED"/>
    <property type="match status" value="1"/>
</dbReference>
<dbReference type="InterPro" id="IPR012341">
    <property type="entry name" value="6hp_glycosidase-like_sf"/>
</dbReference>
<dbReference type="EMBL" id="VEPZ02000399">
    <property type="protein sequence ID" value="KAE8725959.1"/>
    <property type="molecule type" value="Genomic_DNA"/>
</dbReference>
<evidence type="ECO:0000259" key="2">
    <source>
        <dbReference type="Pfam" id="PF04685"/>
    </source>
</evidence>
<sequence>MTGCGERKSNCIFVDEIGATLHAKITDQQVAPKEASLFAQVSGSHETLTLEEVYNGLHSFYKIKYLVSGSEPQADDLVMHESTSSNTGRKCERSSDNIRRGRSKSSNQYKTCHYCEKKDYVKLECYKLQNKSKREAEEHNSEKSGVVDIVEEYDDGELLVAADDNFITSDEWIFDSGNSFHMSHNRDWFATYEAVSTGEPDPELKLVNTGKEREKVSLLFTWAVVLPCFGLTDGSFVTAKKMWGKMMEDGQFHRENFNCEPSMPSSPGEALCAAVSASAWVEPHGKCTIAVALAWSSPKINFLKGCSYHDYKCWEEEIEKWQSPILNDRRLPEWYKFTLFNELYFLVAGGTVWIDAKSDQDQPMKVEAKMIKLMEVKMLVGSCTWKELNIQCDFAKAVLFEDGRKVKFLAEGKYGIRKGLNSKFVLQVYRDFAAAGDMAFGIEVWPAVRTAMEYMEQFVRDDDGLIENDGFPDQTYDAWTVHGVSAYCGCLWLAALQSAAAMAQQVGDKFFAKTCKSKFFSANQHLKRNYIPHPLTYLHHGFPRHYPRLSTLPWKSCSS</sequence>
<dbReference type="Pfam" id="PF12215">
    <property type="entry name" value="Glyco_hydr_116N"/>
    <property type="match status" value="1"/>
</dbReference>
<evidence type="ECO:0000259" key="3">
    <source>
        <dbReference type="Pfam" id="PF12215"/>
    </source>
</evidence>
<gene>
    <name evidence="4" type="ORF">F3Y22_tig00008013pilonHSYRG00314</name>
</gene>
<evidence type="ECO:0000256" key="1">
    <source>
        <dbReference type="SAM" id="MobiDB-lite"/>
    </source>
</evidence>
<organism evidence="4 5">
    <name type="scientific">Hibiscus syriacus</name>
    <name type="common">Rose of Sharon</name>
    <dbReference type="NCBI Taxonomy" id="106335"/>
    <lineage>
        <taxon>Eukaryota</taxon>
        <taxon>Viridiplantae</taxon>
        <taxon>Streptophyta</taxon>
        <taxon>Embryophyta</taxon>
        <taxon>Tracheophyta</taxon>
        <taxon>Spermatophyta</taxon>
        <taxon>Magnoliopsida</taxon>
        <taxon>eudicotyledons</taxon>
        <taxon>Gunneridae</taxon>
        <taxon>Pentapetalae</taxon>
        <taxon>rosids</taxon>
        <taxon>malvids</taxon>
        <taxon>Malvales</taxon>
        <taxon>Malvaceae</taxon>
        <taxon>Malvoideae</taxon>
        <taxon>Hibiscus</taxon>
    </lineage>
</organism>
<name>A0A6A3CFN7_HIBSY</name>
<dbReference type="Gene3D" id="1.50.10.10">
    <property type="match status" value="1"/>
</dbReference>
<protein>
    <submittedName>
        <fullName evidence="4">Uncharacterized protein</fullName>
    </submittedName>
</protein>
<dbReference type="InterPro" id="IPR008928">
    <property type="entry name" value="6-hairpin_glycosidase_sf"/>
</dbReference>
<reference evidence="4" key="1">
    <citation type="submission" date="2019-09" db="EMBL/GenBank/DDBJ databases">
        <title>Draft genome information of white flower Hibiscus syriacus.</title>
        <authorList>
            <person name="Kim Y.-M."/>
        </authorList>
    </citation>
    <scope>NUCLEOTIDE SEQUENCE [LARGE SCALE GENOMIC DNA]</scope>
    <source>
        <strain evidence="4">YM2019G1</strain>
    </source>
</reference>
<proteinExistence type="predicted"/>
<dbReference type="Pfam" id="PF04685">
    <property type="entry name" value="DUF608"/>
    <property type="match status" value="1"/>
</dbReference>
<dbReference type="SUPFAM" id="SSF48208">
    <property type="entry name" value="Six-hairpin glycosidases"/>
    <property type="match status" value="1"/>
</dbReference>
<feature type="domain" description="Glycosyl-hydrolase family 116 catalytic region" evidence="2">
    <location>
        <begin position="418"/>
        <end position="526"/>
    </location>
</feature>
<comment type="caution">
    <text evidence="4">The sequence shown here is derived from an EMBL/GenBank/DDBJ whole genome shotgun (WGS) entry which is preliminary data.</text>
</comment>
<dbReference type="Proteomes" id="UP000436088">
    <property type="component" value="Unassembled WGS sequence"/>
</dbReference>
<dbReference type="PANTHER" id="PTHR12654:SF0">
    <property type="entry name" value="NON-LYSOSOMAL GLUCOSYLCERAMIDASE"/>
    <property type="match status" value="1"/>
</dbReference>
<dbReference type="GO" id="GO:0008422">
    <property type="term" value="F:beta-glucosidase activity"/>
    <property type="evidence" value="ECO:0007669"/>
    <property type="project" value="TreeGrafter"/>
</dbReference>
<dbReference type="InterPro" id="IPR052566">
    <property type="entry name" value="Non-lysos_glucosylceramidase"/>
</dbReference>
<feature type="domain" description="Glycosyl-hydrolase family 116 N-terminal" evidence="3">
    <location>
        <begin position="229"/>
        <end position="310"/>
    </location>
</feature>
<feature type="compositionally biased region" description="Basic and acidic residues" evidence="1">
    <location>
        <begin position="89"/>
        <end position="99"/>
    </location>
</feature>
<dbReference type="InterPro" id="IPR024462">
    <property type="entry name" value="GH116_N"/>
</dbReference>
<evidence type="ECO:0000313" key="5">
    <source>
        <dbReference type="Proteomes" id="UP000436088"/>
    </source>
</evidence>
<keyword evidence="5" id="KW-1185">Reference proteome</keyword>
<feature type="region of interest" description="Disordered" evidence="1">
    <location>
        <begin position="80"/>
        <end position="104"/>
    </location>
</feature>
<dbReference type="GO" id="GO:0005975">
    <property type="term" value="P:carbohydrate metabolic process"/>
    <property type="evidence" value="ECO:0007669"/>
    <property type="project" value="InterPro"/>
</dbReference>
<dbReference type="AlphaFoldDB" id="A0A6A3CFN7"/>
<accession>A0A6A3CFN7</accession>
<dbReference type="InterPro" id="IPR006775">
    <property type="entry name" value="GH116_catalytic"/>
</dbReference>